<dbReference type="EMBL" id="LR882963">
    <property type="protein sequence ID" value="CAD5967574.1"/>
    <property type="molecule type" value="Genomic_DNA"/>
</dbReference>
<dbReference type="GeneID" id="77289102"/>
<accession>A0A1J1JCX6</accession>
<organism evidence="3">
    <name type="scientific">Planktothrix agardhii</name>
    <name type="common">Oscillatoria agardhii</name>
    <dbReference type="NCBI Taxonomy" id="1160"/>
    <lineage>
        <taxon>Bacteria</taxon>
        <taxon>Bacillati</taxon>
        <taxon>Cyanobacteriota</taxon>
        <taxon>Cyanophyceae</taxon>
        <taxon>Oscillatoriophycideae</taxon>
        <taxon>Oscillatoriales</taxon>
        <taxon>Microcoleaceae</taxon>
        <taxon>Planktothrix</taxon>
    </lineage>
</organism>
<dbReference type="RefSeq" id="WP_042154400.1">
    <property type="nucleotide sequence ID" value="NZ_JBAVBW010000006.1"/>
</dbReference>
<name>A0A1J1JCX6_PLAAG</name>
<evidence type="ECO:0000313" key="2">
    <source>
        <dbReference type="EMBL" id="CAD5967574.1"/>
    </source>
</evidence>
<evidence type="ECO:0000256" key="1">
    <source>
        <dbReference type="SAM" id="Phobius"/>
    </source>
</evidence>
<feature type="transmembrane region" description="Helical" evidence="1">
    <location>
        <begin position="6"/>
        <end position="28"/>
    </location>
</feature>
<dbReference type="Proteomes" id="UP001153761">
    <property type="component" value="Chromosome"/>
</dbReference>
<feature type="transmembrane region" description="Helical" evidence="1">
    <location>
        <begin position="109"/>
        <end position="134"/>
    </location>
</feature>
<feature type="transmembrane region" description="Helical" evidence="1">
    <location>
        <begin position="154"/>
        <end position="181"/>
    </location>
</feature>
<proteinExistence type="predicted"/>
<evidence type="ECO:0000313" key="3">
    <source>
        <dbReference type="EMBL" id="CUM58585.1"/>
    </source>
</evidence>
<dbReference type="AlphaFoldDB" id="A0A1J1JCX6"/>
<dbReference type="EMBL" id="LO018304">
    <property type="protein sequence ID" value="CUM58585.1"/>
    <property type="molecule type" value="Genomic_DNA"/>
</dbReference>
<keyword evidence="1" id="KW-0472">Membrane</keyword>
<protein>
    <recommendedName>
        <fullName evidence="4">MotA/TolQ/ExbB proton channel domain-containing protein</fullName>
    </recommendedName>
</protein>
<reference evidence="2" key="2">
    <citation type="submission" date="2020-09" db="EMBL/GenBank/DDBJ databases">
        <authorList>
            <person name="Blom J."/>
        </authorList>
    </citation>
    <scope>NUCLEOTIDE SEQUENCE</scope>
    <source>
        <strain evidence="2">No.66</strain>
    </source>
</reference>
<keyword evidence="1" id="KW-0812">Transmembrane</keyword>
<evidence type="ECO:0008006" key="4">
    <source>
        <dbReference type="Google" id="ProtNLM"/>
    </source>
</evidence>
<reference evidence="3" key="1">
    <citation type="submission" date="2015-09" db="EMBL/GenBank/DDBJ databases">
        <authorList>
            <person name="Jackson K.R."/>
            <person name="Lunt B.L."/>
            <person name="Fisher J.N.B."/>
            <person name="Gardner A.V."/>
            <person name="Bailey M.E."/>
            <person name="Deus L.M."/>
            <person name="Earl A.S."/>
            <person name="Gibby P.D."/>
            <person name="Hartmann K.A."/>
            <person name="Liu J.E."/>
            <person name="Manci A.M."/>
            <person name="Nielsen D.A."/>
            <person name="Solomon M.B."/>
            <person name="Breakwell D.P."/>
            <person name="Burnett S.H."/>
            <person name="Grose J.H."/>
        </authorList>
    </citation>
    <scope>NUCLEOTIDE SEQUENCE</scope>
    <source>
        <strain evidence="3">7805</strain>
    </source>
</reference>
<sequence length="576" mass="65442">MPIFVLPPWMLALIILFVVLPSFMSMYYRFNLYRHLNDLADKVNRVISKSSPGIQPNIITILEKSFREASQNLEQVNTGALIDQAYSQEKVVGKSCEQIDYFCRILPNLLLAFGLIGTFIGITMNLSSLSQAILQNPDQTKDFIQLVKKLEEPLKGMAIAFSTSLAGLFFSALLTIFNFFYNTNLAKYKLINSLEHYLDNIYYSTLNNQTRLDKIVSGMSNQFKDFLTNFGQTVRDAVESAMRDNIKEITQANVEASQLAQTVYNQLSNVAGTLDRGANNFQTATEAFGNSVQINDKIVVKLEQVVESFEQSQVPQQLSTIATNFGDYQKNFSDSAFGLAQTVKSLENTLTQLQNFTQQLVTTEASFTQLNQSSLQVFKLHQTNQQSLSEMIIQLKEGSQGFELASQTLDQIQKQIVDKSDSFVQVQQDLKTIVETMNGYTNNVNTKIEFLTKVLVKLIRNQENSHQSYTQAIADKLDESIKPNIQYFVEMRYDLSQVIKILQAQDNPTIHSDLSQLIKLLQAQDNKTIHSDLLQVIKLLQEQDNKTIYSDLSQLIKLLQEQSNRTPNKKKFKFWG</sequence>
<gene>
    <name evidence="2" type="ORF">PANO66_03726</name>
    <name evidence="3" type="ORF">PLAM_0618</name>
</gene>
<keyword evidence="1" id="KW-1133">Transmembrane helix</keyword>